<dbReference type="PROSITE" id="PS01039">
    <property type="entry name" value="SBP_BACTERIAL_3"/>
    <property type="match status" value="1"/>
</dbReference>
<dbReference type="Proteomes" id="UP001597419">
    <property type="component" value="Unassembled WGS sequence"/>
</dbReference>
<evidence type="ECO:0000256" key="2">
    <source>
        <dbReference type="ARBA" id="ARBA00010333"/>
    </source>
</evidence>
<evidence type="ECO:0000256" key="1">
    <source>
        <dbReference type="ARBA" id="ARBA00004196"/>
    </source>
</evidence>
<comment type="subcellular location">
    <subcellularLocation>
        <location evidence="1">Cell envelope</location>
    </subcellularLocation>
</comment>
<organism evidence="7 8">
    <name type="scientific">Amycolatopsis samaneae</name>
    <dbReference type="NCBI Taxonomy" id="664691"/>
    <lineage>
        <taxon>Bacteria</taxon>
        <taxon>Bacillati</taxon>
        <taxon>Actinomycetota</taxon>
        <taxon>Actinomycetes</taxon>
        <taxon>Pseudonocardiales</taxon>
        <taxon>Pseudonocardiaceae</taxon>
        <taxon>Amycolatopsis</taxon>
    </lineage>
</organism>
<evidence type="ECO:0000313" key="8">
    <source>
        <dbReference type="Proteomes" id="UP001597419"/>
    </source>
</evidence>
<gene>
    <name evidence="7" type="ORF">ACFSYJ_01325</name>
</gene>
<feature type="chain" id="PRO_5046322913" evidence="5">
    <location>
        <begin position="21"/>
        <end position="297"/>
    </location>
</feature>
<proteinExistence type="inferred from homology"/>
<dbReference type="SUPFAM" id="SSF53850">
    <property type="entry name" value="Periplasmic binding protein-like II"/>
    <property type="match status" value="1"/>
</dbReference>
<evidence type="ECO:0000313" key="7">
    <source>
        <dbReference type="EMBL" id="MFD2457215.1"/>
    </source>
</evidence>
<dbReference type="RefSeq" id="WP_345388327.1">
    <property type="nucleotide sequence ID" value="NZ_BAABHG010000003.1"/>
</dbReference>
<reference evidence="8" key="1">
    <citation type="journal article" date="2019" name="Int. J. Syst. Evol. Microbiol.">
        <title>The Global Catalogue of Microorganisms (GCM) 10K type strain sequencing project: providing services to taxonomists for standard genome sequencing and annotation.</title>
        <authorList>
            <consortium name="The Broad Institute Genomics Platform"/>
            <consortium name="The Broad Institute Genome Sequencing Center for Infectious Disease"/>
            <person name="Wu L."/>
            <person name="Ma J."/>
        </authorList>
    </citation>
    <scope>NUCLEOTIDE SEQUENCE [LARGE SCALE GENOMIC DNA]</scope>
    <source>
        <strain evidence="8">CGMCC 4.7643</strain>
    </source>
</reference>
<protein>
    <submittedName>
        <fullName evidence="7">ABC transporter substrate-binding protein</fullName>
    </submittedName>
</protein>
<dbReference type="CDD" id="cd01004">
    <property type="entry name" value="PBP2_MidA_like"/>
    <property type="match status" value="1"/>
</dbReference>
<dbReference type="Gene3D" id="3.40.190.10">
    <property type="entry name" value="Periplasmic binding protein-like II"/>
    <property type="match status" value="2"/>
</dbReference>
<dbReference type="EMBL" id="JBHUKU010000002">
    <property type="protein sequence ID" value="MFD2457215.1"/>
    <property type="molecule type" value="Genomic_DNA"/>
</dbReference>
<dbReference type="PANTHER" id="PTHR35936">
    <property type="entry name" value="MEMBRANE-BOUND LYTIC MUREIN TRANSGLYCOSYLASE F"/>
    <property type="match status" value="1"/>
</dbReference>
<evidence type="ECO:0000256" key="4">
    <source>
        <dbReference type="RuleBase" id="RU003744"/>
    </source>
</evidence>
<dbReference type="InterPro" id="IPR018313">
    <property type="entry name" value="SBP_3_CS"/>
</dbReference>
<dbReference type="PROSITE" id="PS51257">
    <property type="entry name" value="PROKAR_LIPOPROTEIN"/>
    <property type="match status" value="1"/>
</dbReference>
<sequence>MRITKAVTVGALAGLLAACGAGGSGRGPAGPDAPGALPAVAKDDALAAVVPANIRADGTLVFGQDQSSPPGEFVENGRPTGFDVDLGTAVGQVLGLGTEFRNTGFDGIIPGVAAGKYEIGMSSFNVKAERLKAVDMVTYYRAGKALAVPKGNPDGITLDTLCGRNVATQKGTAEVEDLERRSDACVAGGRPAVTITQLQAQTDVNLALASKRVQAELADSPTIDYVVKQTGQLERVGEPYDTAPYGMVLAKNSGDFGRAIQGAVQKLIDSGAYRRIIDKWGLAASGALTRSEINPPV</sequence>
<keyword evidence="8" id="KW-1185">Reference proteome</keyword>
<feature type="domain" description="Solute-binding protein family 3/N-terminal" evidence="6">
    <location>
        <begin position="59"/>
        <end position="284"/>
    </location>
</feature>
<dbReference type="InterPro" id="IPR001638">
    <property type="entry name" value="Solute-binding_3/MltF_N"/>
</dbReference>
<keyword evidence="3 5" id="KW-0732">Signal</keyword>
<feature type="signal peptide" evidence="5">
    <location>
        <begin position="1"/>
        <end position="20"/>
    </location>
</feature>
<evidence type="ECO:0000256" key="5">
    <source>
        <dbReference type="SAM" id="SignalP"/>
    </source>
</evidence>
<comment type="similarity">
    <text evidence="2 4">Belongs to the bacterial solute-binding protein 3 family.</text>
</comment>
<comment type="caution">
    <text evidence="7">The sequence shown here is derived from an EMBL/GenBank/DDBJ whole genome shotgun (WGS) entry which is preliminary data.</text>
</comment>
<dbReference type="SMART" id="SM00062">
    <property type="entry name" value="PBPb"/>
    <property type="match status" value="1"/>
</dbReference>
<evidence type="ECO:0000259" key="6">
    <source>
        <dbReference type="SMART" id="SM00062"/>
    </source>
</evidence>
<accession>A0ABW5GBE3</accession>
<name>A0ABW5GBE3_9PSEU</name>
<dbReference type="PANTHER" id="PTHR35936:SF17">
    <property type="entry name" value="ARGININE-BINDING EXTRACELLULAR PROTEIN ARTP"/>
    <property type="match status" value="1"/>
</dbReference>
<evidence type="ECO:0000256" key="3">
    <source>
        <dbReference type="ARBA" id="ARBA00022729"/>
    </source>
</evidence>
<dbReference type="Pfam" id="PF00497">
    <property type="entry name" value="SBP_bac_3"/>
    <property type="match status" value="1"/>
</dbReference>